<dbReference type="InterPro" id="IPR036179">
    <property type="entry name" value="Ig-like_dom_sf"/>
</dbReference>
<dbReference type="PRINTS" id="PR01856">
    <property type="entry name" value="BASIGIN"/>
</dbReference>
<evidence type="ECO:0000256" key="8">
    <source>
        <dbReference type="ARBA" id="ARBA00023180"/>
    </source>
</evidence>
<dbReference type="InterPro" id="IPR003598">
    <property type="entry name" value="Ig_sub2"/>
</dbReference>
<dbReference type="InterPro" id="IPR013783">
    <property type="entry name" value="Ig-like_fold"/>
</dbReference>
<feature type="domain" description="Ig-like" evidence="13">
    <location>
        <begin position="140"/>
        <end position="208"/>
    </location>
</feature>
<keyword evidence="3 11" id="KW-0812">Transmembrane</keyword>
<evidence type="ECO:0000256" key="5">
    <source>
        <dbReference type="ARBA" id="ARBA00022989"/>
    </source>
</evidence>
<evidence type="ECO:0000313" key="14">
    <source>
        <dbReference type="Ensembl" id="ENSORLP00015021090.1"/>
    </source>
</evidence>
<keyword evidence="9" id="KW-0393">Immunoglobulin domain</keyword>
<dbReference type="Proteomes" id="UP000265200">
    <property type="component" value="Chromosome 4"/>
</dbReference>
<keyword evidence="8" id="KW-0325">Glycoprotein</keyword>
<dbReference type="Pfam" id="PF07679">
    <property type="entry name" value="I-set"/>
    <property type="match status" value="1"/>
</dbReference>
<keyword evidence="6 11" id="KW-0472">Membrane</keyword>
<reference evidence="14" key="4">
    <citation type="submission" date="2025-09" db="UniProtKB">
        <authorList>
            <consortium name="Ensembl"/>
        </authorList>
    </citation>
    <scope>IDENTIFICATION</scope>
    <source>
        <strain evidence="14">HSOK</strain>
    </source>
</reference>
<evidence type="ECO:0000256" key="3">
    <source>
        <dbReference type="ARBA" id="ARBA00022692"/>
    </source>
</evidence>
<dbReference type="PROSITE" id="PS50835">
    <property type="entry name" value="IG_LIKE"/>
    <property type="match status" value="3"/>
</dbReference>
<dbReference type="InterPro" id="IPR003599">
    <property type="entry name" value="Ig_sub"/>
</dbReference>
<dbReference type="FunFam" id="2.60.40.10:FF:000291">
    <property type="entry name" value="Neuroplastin b"/>
    <property type="match status" value="1"/>
</dbReference>
<organism evidence="14 15">
    <name type="scientific">Oryzias latipes</name>
    <name type="common">Japanese rice fish</name>
    <name type="synonym">Japanese killifish</name>
    <dbReference type="NCBI Taxonomy" id="8090"/>
    <lineage>
        <taxon>Eukaryota</taxon>
        <taxon>Metazoa</taxon>
        <taxon>Chordata</taxon>
        <taxon>Craniata</taxon>
        <taxon>Vertebrata</taxon>
        <taxon>Euteleostomi</taxon>
        <taxon>Actinopterygii</taxon>
        <taxon>Neopterygii</taxon>
        <taxon>Teleostei</taxon>
        <taxon>Neoteleostei</taxon>
        <taxon>Acanthomorphata</taxon>
        <taxon>Ovalentaria</taxon>
        <taxon>Atherinomorphae</taxon>
        <taxon>Beloniformes</taxon>
        <taxon>Adrianichthyidae</taxon>
        <taxon>Oryziinae</taxon>
        <taxon>Oryzias</taxon>
    </lineage>
</organism>
<protein>
    <submittedName>
        <fullName evidence="14">Basigin</fullName>
    </submittedName>
</protein>
<dbReference type="Ensembl" id="ENSORLT00015030464.1">
    <property type="protein sequence ID" value="ENSORLP00015021090.1"/>
    <property type="gene ID" value="ENSORLG00015022287.1"/>
</dbReference>
<dbReference type="Pfam" id="PF13927">
    <property type="entry name" value="Ig_3"/>
    <property type="match status" value="1"/>
</dbReference>
<feature type="domain" description="Ig-like" evidence="13">
    <location>
        <begin position="226"/>
        <end position="322"/>
    </location>
</feature>
<evidence type="ECO:0000259" key="13">
    <source>
        <dbReference type="PROSITE" id="PS50835"/>
    </source>
</evidence>
<reference evidence="14 15" key="2">
    <citation type="submission" date="2017-04" db="EMBL/GenBank/DDBJ databases">
        <title>CpG methylation of centromeres and impact of large insertions on vertebrate speciation.</title>
        <authorList>
            <person name="Ichikawa K."/>
            <person name="Yoshimura J."/>
            <person name="Morishita S."/>
        </authorList>
    </citation>
    <scope>NUCLEOTIDE SEQUENCE</scope>
    <source>
        <strain evidence="14 15">HSOK</strain>
    </source>
</reference>
<evidence type="ECO:0000256" key="2">
    <source>
        <dbReference type="ARBA" id="ARBA00022475"/>
    </source>
</evidence>
<dbReference type="InterPro" id="IPR051275">
    <property type="entry name" value="Cell_adhesion_signaling"/>
</dbReference>
<dbReference type="InterPro" id="IPR007110">
    <property type="entry name" value="Ig-like_dom"/>
</dbReference>
<dbReference type="SUPFAM" id="SSF48726">
    <property type="entry name" value="Immunoglobulin"/>
    <property type="match status" value="2"/>
</dbReference>
<proteinExistence type="predicted"/>
<keyword evidence="2" id="KW-1003">Cell membrane</keyword>
<keyword evidence="7" id="KW-1015">Disulfide bond</keyword>
<reference key="1">
    <citation type="journal article" date="2007" name="Nature">
        <title>The medaka draft genome and insights into vertebrate genome evolution.</title>
        <authorList>
            <person name="Kasahara M."/>
            <person name="Naruse K."/>
            <person name="Sasaki S."/>
            <person name="Nakatani Y."/>
            <person name="Qu W."/>
            <person name="Ahsan B."/>
            <person name="Yamada T."/>
            <person name="Nagayasu Y."/>
            <person name="Doi K."/>
            <person name="Kasai Y."/>
            <person name="Jindo T."/>
            <person name="Kobayashi D."/>
            <person name="Shimada A."/>
            <person name="Toyoda A."/>
            <person name="Kuroki Y."/>
            <person name="Fujiyama A."/>
            <person name="Sasaki T."/>
            <person name="Shimizu A."/>
            <person name="Asakawa S."/>
            <person name="Shimizu N."/>
            <person name="Hashimoto S."/>
            <person name="Yang J."/>
            <person name="Lee Y."/>
            <person name="Matsushima K."/>
            <person name="Sugano S."/>
            <person name="Sakaizumi M."/>
            <person name="Narita T."/>
            <person name="Ohishi K."/>
            <person name="Haga S."/>
            <person name="Ohta F."/>
            <person name="Nomoto H."/>
            <person name="Nogata K."/>
            <person name="Morishita T."/>
            <person name="Endo T."/>
            <person name="Shin-I T."/>
            <person name="Takeda H."/>
            <person name="Morishita S."/>
            <person name="Kohara Y."/>
        </authorList>
    </citation>
    <scope>NUCLEOTIDE SEQUENCE [LARGE SCALE GENOMIC DNA]</scope>
    <source>
        <strain>Hd-rR</strain>
    </source>
</reference>
<feature type="signal peptide" evidence="12">
    <location>
        <begin position="1"/>
        <end position="19"/>
    </location>
</feature>
<sequence>MKFLWAVTALLLGCCRANAATAGFIRSPLSQMKLIDDGAELHCEVIGYPIPEVQWWFVEGEESNENFTQLFDGAHNNRVKINATYIEHAASTIHLTRLSLEDTGTYECRASNDPDRNDLKKTPKIKWIRSQANIIVIEKPRILKSPDVINQTSASLSCNLTSTSLRSSGSFWMHNGKVIDGSKSASATDYAVHRLDKISHAQTGLYECVFETEPQVKDVIEVKNAPHVSAYKHSEHGSENDKGVMTCVGHGYPLPTDWVWFKQEDGEQTLISNGTSDRYEIKSTPNKTVLTINDLNIETDIGDYICAGTNEVGTNTDKIYLRVRSRLAALWPFLGIVAEVIILVTIIFIYEKRRKPDEVNDDDDSGAAPLKSNSNANHKDKNVRQRNSN</sequence>
<accession>A0A3P9IMN9</accession>
<dbReference type="PANTHER" id="PTHR11640">
    <property type="entry name" value="NEPHRIN"/>
    <property type="match status" value="1"/>
</dbReference>
<dbReference type="GO" id="GO:0005886">
    <property type="term" value="C:plasma membrane"/>
    <property type="evidence" value="ECO:0007669"/>
    <property type="project" value="UniProtKB-SubCell"/>
</dbReference>
<dbReference type="SMART" id="SM00409">
    <property type="entry name" value="IG"/>
    <property type="match status" value="3"/>
</dbReference>
<evidence type="ECO:0000256" key="12">
    <source>
        <dbReference type="SAM" id="SignalP"/>
    </source>
</evidence>
<feature type="domain" description="Ig-like" evidence="13">
    <location>
        <begin position="28"/>
        <end position="126"/>
    </location>
</feature>
<dbReference type="AlphaFoldDB" id="A0A3P9IMN9"/>
<evidence type="ECO:0000256" key="11">
    <source>
        <dbReference type="SAM" id="Phobius"/>
    </source>
</evidence>
<evidence type="ECO:0000256" key="7">
    <source>
        <dbReference type="ARBA" id="ARBA00023157"/>
    </source>
</evidence>
<name>A0A3P9IMN9_ORYLA</name>
<feature type="transmembrane region" description="Helical" evidence="11">
    <location>
        <begin position="329"/>
        <end position="350"/>
    </location>
</feature>
<evidence type="ECO:0000256" key="1">
    <source>
        <dbReference type="ARBA" id="ARBA00004251"/>
    </source>
</evidence>
<evidence type="ECO:0000256" key="4">
    <source>
        <dbReference type="ARBA" id="ARBA00022729"/>
    </source>
</evidence>
<evidence type="ECO:0000313" key="15">
    <source>
        <dbReference type="Proteomes" id="UP000265200"/>
    </source>
</evidence>
<dbReference type="SMART" id="SM00408">
    <property type="entry name" value="IGc2"/>
    <property type="match status" value="2"/>
</dbReference>
<dbReference type="Gene3D" id="2.60.40.10">
    <property type="entry name" value="Immunoglobulins"/>
    <property type="match status" value="3"/>
</dbReference>
<comment type="subcellular location">
    <subcellularLocation>
        <location evidence="1">Cell membrane</location>
        <topology evidence="1">Single-pass type I membrane protein</topology>
    </subcellularLocation>
</comment>
<keyword evidence="5 11" id="KW-1133">Transmembrane helix</keyword>
<reference evidence="14" key="3">
    <citation type="submission" date="2025-08" db="UniProtKB">
        <authorList>
            <consortium name="Ensembl"/>
        </authorList>
    </citation>
    <scope>IDENTIFICATION</scope>
    <source>
        <strain evidence="14">HSOK</strain>
    </source>
</reference>
<keyword evidence="4 12" id="KW-0732">Signal</keyword>
<evidence type="ECO:0000256" key="10">
    <source>
        <dbReference type="SAM" id="MobiDB-lite"/>
    </source>
</evidence>
<dbReference type="FunFam" id="2.60.40.10:FF:000387">
    <property type="entry name" value="Neuroplastin b"/>
    <property type="match status" value="1"/>
</dbReference>
<feature type="region of interest" description="Disordered" evidence="10">
    <location>
        <begin position="356"/>
        <end position="389"/>
    </location>
</feature>
<evidence type="ECO:0000256" key="9">
    <source>
        <dbReference type="ARBA" id="ARBA00023319"/>
    </source>
</evidence>
<evidence type="ECO:0000256" key="6">
    <source>
        <dbReference type="ARBA" id="ARBA00023136"/>
    </source>
</evidence>
<dbReference type="InterPro" id="IPR013098">
    <property type="entry name" value="Ig_I-set"/>
</dbReference>
<feature type="chain" id="PRO_5018307727" evidence="12">
    <location>
        <begin position="20"/>
        <end position="389"/>
    </location>
</feature>